<name>A0ABW2Q732_9MICO</name>
<gene>
    <name evidence="1" type="ORF">ACFQQL_06835</name>
</gene>
<dbReference type="Proteomes" id="UP001596455">
    <property type="component" value="Unassembled WGS sequence"/>
</dbReference>
<organism evidence="1 2">
    <name type="scientific">Georgenia alba</name>
    <dbReference type="NCBI Taxonomy" id="2233858"/>
    <lineage>
        <taxon>Bacteria</taxon>
        <taxon>Bacillati</taxon>
        <taxon>Actinomycetota</taxon>
        <taxon>Actinomycetes</taxon>
        <taxon>Micrococcales</taxon>
        <taxon>Bogoriellaceae</taxon>
        <taxon>Georgenia</taxon>
    </lineage>
</organism>
<dbReference type="RefSeq" id="WP_382392576.1">
    <property type="nucleotide sequence ID" value="NZ_JBHTCQ010000001.1"/>
</dbReference>
<keyword evidence="2" id="KW-1185">Reference proteome</keyword>
<protein>
    <submittedName>
        <fullName evidence="1">Uncharacterized protein</fullName>
    </submittedName>
</protein>
<dbReference type="EMBL" id="JBHTCQ010000001">
    <property type="protein sequence ID" value="MFC7404819.1"/>
    <property type="molecule type" value="Genomic_DNA"/>
</dbReference>
<evidence type="ECO:0000313" key="2">
    <source>
        <dbReference type="Proteomes" id="UP001596455"/>
    </source>
</evidence>
<comment type="caution">
    <text evidence="1">The sequence shown here is derived from an EMBL/GenBank/DDBJ whole genome shotgun (WGS) entry which is preliminary data.</text>
</comment>
<proteinExistence type="predicted"/>
<accession>A0ABW2Q732</accession>
<evidence type="ECO:0000313" key="1">
    <source>
        <dbReference type="EMBL" id="MFC7404819.1"/>
    </source>
</evidence>
<reference evidence="2" key="1">
    <citation type="journal article" date="2019" name="Int. J. Syst. Evol. Microbiol.">
        <title>The Global Catalogue of Microorganisms (GCM) 10K type strain sequencing project: providing services to taxonomists for standard genome sequencing and annotation.</title>
        <authorList>
            <consortium name="The Broad Institute Genomics Platform"/>
            <consortium name="The Broad Institute Genome Sequencing Center for Infectious Disease"/>
            <person name="Wu L."/>
            <person name="Ma J."/>
        </authorList>
    </citation>
    <scope>NUCLEOTIDE SEQUENCE [LARGE SCALE GENOMIC DNA]</scope>
    <source>
        <strain evidence="2">JCM 1490</strain>
    </source>
</reference>
<sequence length="149" mass="15632">MVEGEFGQGVLKYGRNEDEVRGIAWEASLLASDPGTFGDRLVARSVDGASVWSIQRLLRGPSAVGRARVATRREFVPIAYPDDAAFADRLAAVEGGRVQSFSDVGAAPFRPLEAVLREAMRGGAGCGVGGAAELADRLADLLEATPGED</sequence>